<protein>
    <submittedName>
        <fullName evidence="1">Uncharacterized protein</fullName>
    </submittedName>
</protein>
<accession>A0ACC0V9A9</accession>
<gene>
    <name evidence="1" type="ORF">N3K66_003879</name>
</gene>
<keyword evidence="2" id="KW-1185">Reference proteome</keyword>
<dbReference type="EMBL" id="CM047942">
    <property type="protein sequence ID" value="KAI9902062.1"/>
    <property type="molecule type" value="Genomic_DNA"/>
</dbReference>
<proteinExistence type="predicted"/>
<name>A0ACC0V9A9_9HYPO</name>
<evidence type="ECO:0000313" key="2">
    <source>
        <dbReference type="Proteomes" id="UP001163324"/>
    </source>
</evidence>
<reference evidence="1" key="1">
    <citation type="submission" date="2022-10" db="EMBL/GenBank/DDBJ databases">
        <title>Complete Genome of Trichothecium roseum strain YXFP-22015, a Plant Pathogen Isolated from Citrus.</title>
        <authorList>
            <person name="Wang Y."/>
            <person name="Zhu L."/>
        </authorList>
    </citation>
    <scope>NUCLEOTIDE SEQUENCE</scope>
    <source>
        <strain evidence="1">YXFP-22015</strain>
    </source>
</reference>
<comment type="caution">
    <text evidence="1">The sequence shown here is derived from an EMBL/GenBank/DDBJ whole genome shotgun (WGS) entry which is preliminary data.</text>
</comment>
<sequence>MFMYRALLAVGLVAPGAQASSKLFSGATIISYNDSTESINVIRDGSLLVVDDRIAALSAEPLTAPPGTEMIDVSGQIITPGFVDTHRHGWSTAWKTVMSNSTLLEFFIRYRDAAPLLGFTPDDVYLSQLAGLYESINAGVTTLLDHAHHNWSPASAWAGLNGSVDSGARVFWAYSFQNSTATNYTVSQQFSTFEAMAQRHPRDASAAAAGGSTVQLGIAYDSWGPNPNRAEAQRVADTALRHNVSVLTTHSVGGQFGADNTPEQVDAFGILNGSMPVVFSHATYLSEENTDLLRSTNQYIAITPESEASYGFGHPRSYDHMDQAALGVDVHSVCSGDLLTQARLWLQNARLHFFDRVLERGDVPSANPMSVNQAFYMATRAGALALRRPDLGAVQAGAKADLIVWDAEASPSLAGWNDPVAAVMLHAGVGDVLHVLVDGRFVKRDGRLTAEEYPEVRKRFAASARKIQDRLRDTPLPVLEGEVSPGVDFAVPEYADVLPGGGNGYGEQHWW</sequence>
<evidence type="ECO:0000313" key="1">
    <source>
        <dbReference type="EMBL" id="KAI9902062.1"/>
    </source>
</evidence>
<dbReference type="Proteomes" id="UP001163324">
    <property type="component" value="Chromosome 3"/>
</dbReference>
<organism evidence="1 2">
    <name type="scientific">Trichothecium roseum</name>
    <dbReference type="NCBI Taxonomy" id="47278"/>
    <lineage>
        <taxon>Eukaryota</taxon>
        <taxon>Fungi</taxon>
        <taxon>Dikarya</taxon>
        <taxon>Ascomycota</taxon>
        <taxon>Pezizomycotina</taxon>
        <taxon>Sordariomycetes</taxon>
        <taxon>Hypocreomycetidae</taxon>
        <taxon>Hypocreales</taxon>
        <taxon>Hypocreales incertae sedis</taxon>
        <taxon>Trichothecium</taxon>
    </lineage>
</organism>